<organism evidence="1 2">
    <name type="scientific">Lecanicillium saksenae</name>
    <dbReference type="NCBI Taxonomy" id="468837"/>
    <lineage>
        <taxon>Eukaryota</taxon>
        <taxon>Fungi</taxon>
        <taxon>Dikarya</taxon>
        <taxon>Ascomycota</taxon>
        <taxon>Pezizomycotina</taxon>
        <taxon>Sordariomycetes</taxon>
        <taxon>Hypocreomycetidae</taxon>
        <taxon>Hypocreales</taxon>
        <taxon>Cordycipitaceae</taxon>
        <taxon>Lecanicillium</taxon>
    </lineage>
</organism>
<name>A0ACC1QLV7_9HYPO</name>
<gene>
    <name evidence="1" type="ORF">NLG97_g7867</name>
</gene>
<proteinExistence type="predicted"/>
<evidence type="ECO:0000313" key="2">
    <source>
        <dbReference type="Proteomes" id="UP001148737"/>
    </source>
</evidence>
<accession>A0ACC1QLV7</accession>
<keyword evidence="2" id="KW-1185">Reference proteome</keyword>
<protein>
    <submittedName>
        <fullName evidence="1">Uncharacterized protein</fullName>
    </submittedName>
</protein>
<comment type="caution">
    <text evidence="1">The sequence shown here is derived from an EMBL/GenBank/DDBJ whole genome shotgun (WGS) entry which is preliminary data.</text>
</comment>
<evidence type="ECO:0000313" key="1">
    <source>
        <dbReference type="EMBL" id="KAJ3481262.1"/>
    </source>
</evidence>
<sequence length="522" mass="59672">MRQKQNAVIDRILQRIVATRADRVAGMQQICQYGYDAKDFLIEKCRTVYDDPNVLAVRHYAGAILGSIHRSIAVQQWFQVTNSNPTDPFYTKPSLEKSLAAFDLFVLHDQRGDLDETSQLLDIYAKHFMRNQSKWDEQSTRQKALALNHWMRASNLAGLDNQQLDYRNLRNCFIGQALRDPKHESIPIISAAIFCCIAERVGLQAECFLAPICVHVVVTAPRGRDLDMNYSDEEHQMYLDPFATDGEVPVDRLEHLVSHADMTIESLHNSGTVFAITTRTAHNIEASHAAGSRRADPLAISKLIHGHAALNRQLALYATRWALLILQVPFTHMWKERRSQLLRHILRDWPEDEWIMYKYVLTQGQRTGTDEAMAQMEMFVMNHVRRPDNIQPEPAQIGFTPDRIAPFRLGQVFMHKRYQWLGAIVGFHEVPPASWGIFDAASEGDSAVQSIDERKRFYLKTIVASSADERAIAPGNIEIIDDESLVTGCMFPLAGKYFKRFDRENCRFISNVDEEYPRLIGS</sequence>
<dbReference type="Proteomes" id="UP001148737">
    <property type="component" value="Unassembled WGS sequence"/>
</dbReference>
<reference evidence="1" key="1">
    <citation type="submission" date="2022-07" db="EMBL/GenBank/DDBJ databases">
        <title>Genome Sequence of Lecanicillium saksenae.</title>
        <authorList>
            <person name="Buettner E."/>
        </authorList>
    </citation>
    <scope>NUCLEOTIDE SEQUENCE</scope>
    <source>
        <strain evidence="1">VT-O1</strain>
    </source>
</reference>
<dbReference type="EMBL" id="JANAKD010001274">
    <property type="protein sequence ID" value="KAJ3481262.1"/>
    <property type="molecule type" value="Genomic_DNA"/>
</dbReference>